<dbReference type="InterPro" id="IPR015943">
    <property type="entry name" value="WD40/YVTN_repeat-like_dom_sf"/>
</dbReference>
<dbReference type="CDD" id="cd06071">
    <property type="entry name" value="Beach"/>
    <property type="match status" value="1"/>
</dbReference>
<dbReference type="InterPro" id="IPR011993">
    <property type="entry name" value="PH-like_dom_sf"/>
</dbReference>
<dbReference type="Gene3D" id="2.30.29.30">
    <property type="entry name" value="Pleckstrin-homology domain (PH domain)/Phosphotyrosine-binding domain (PTB)"/>
    <property type="match status" value="1"/>
</dbReference>
<dbReference type="SUPFAM" id="SSF50978">
    <property type="entry name" value="WD40 repeat-like"/>
    <property type="match status" value="1"/>
</dbReference>
<dbReference type="InterPro" id="IPR050865">
    <property type="entry name" value="BEACH_Domain"/>
</dbReference>
<feature type="domain" description="BEACH-type PH" evidence="6">
    <location>
        <begin position="1649"/>
        <end position="1761"/>
    </location>
</feature>
<dbReference type="InterPro" id="IPR031570">
    <property type="entry name" value="NBEA/BDCP_DUF4704"/>
</dbReference>
<evidence type="ECO:0000259" key="6">
    <source>
        <dbReference type="PROSITE" id="PS51783"/>
    </source>
</evidence>
<evidence type="ECO:0000256" key="4">
    <source>
        <dbReference type="SAM" id="MobiDB-lite"/>
    </source>
</evidence>
<dbReference type="PANTHER" id="PTHR13743">
    <property type="entry name" value="BEIGE/BEACH-RELATED"/>
    <property type="match status" value="1"/>
</dbReference>
<feature type="compositionally biased region" description="Acidic residues" evidence="4">
    <location>
        <begin position="1624"/>
        <end position="1640"/>
    </location>
</feature>
<dbReference type="PROSITE" id="PS51783">
    <property type="entry name" value="PH_BEACH"/>
    <property type="match status" value="1"/>
</dbReference>
<feature type="region of interest" description="Disordered" evidence="4">
    <location>
        <begin position="2060"/>
        <end position="2081"/>
    </location>
</feature>
<dbReference type="InterPro" id="IPR036322">
    <property type="entry name" value="WD40_repeat_dom_sf"/>
</dbReference>
<keyword evidence="1 3" id="KW-0853">WD repeat</keyword>
<feature type="domain" description="BEACH" evidence="5">
    <location>
        <begin position="1774"/>
        <end position="2063"/>
    </location>
</feature>
<feature type="compositionally biased region" description="Low complexity" evidence="4">
    <location>
        <begin position="1074"/>
        <end position="1088"/>
    </location>
</feature>
<evidence type="ECO:0000256" key="2">
    <source>
        <dbReference type="ARBA" id="ARBA00022737"/>
    </source>
</evidence>
<evidence type="ECO:0000313" key="8">
    <source>
        <dbReference type="Proteomes" id="UP001515480"/>
    </source>
</evidence>
<evidence type="ECO:0008006" key="9">
    <source>
        <dbReference type="Google" id="ProtNLM"/>
    </source>
</evidence>
<feature type="compositionally biased region" description="Polar residues" evidence="4">
    <location>
        <begin position="1586"/>
        <end position="1600"/>
    </location>
</feature>
<name>A0AB34JFU0_PRYPA</name>
<dbReference type="SUPFAM" id="SSF81837">
    <property type="entry name" value="BEACH domain"/>
    <property type="match status" value="1"/>
</dbReference>
<evidence type="ECO:0000256" key="3">
    <source>
        <dbReference type="PROSITE-ProRule" id="PRU00221"/>
    </source>
</evidence>
<dbReference type="Proteomes" id="UP001515480">
    <property type="component" value="Unassembled WGS sequence"/>
</dbReference>
<feature type="region of interest" description="Disordered" evidence="4">
    <location>
        <begin position="1552"/>
        <end position="1643"/>
    </location>
</feature>
<protein>
    <recommendedName>
        <fullName evidence="9">HECT-type E3 ubiquitin transferase</fullName>
    </recommendedName>
</protein>
<keyword evidence="8" id="KW-1185">Reference proteome</keyword>
<feature type="repeat" description="WD" evidence="3">
    <location>
        <begin position="2206"/>
        <end position="2241"/>
    </location>
</feature>
<dbReference type="PANTHER" id="PTHR13743:SF112">
    <property type="entry name" value="BEACH DOMAIN-CONTAINING PROTEIN"/>
    <property type="match status" value="1"/>
</dbReference>
<dbReference type="SMART" id="SM01026">
    <property type="entry name" value="Beach"/>
    <property type="match status" value="1"/>
</dbReference>
<dbReference type="Pfam" id="PF20426">
    <property type="entry name" value="NBCH_WD40"/>
    <property type="match status" value="1"/>
</dbReference>
<dbReference type="InterPro" id="IPR036372">
    <property type="entry name" value="BEACH_dom_sf"/>
</dbReference>
<reference evidence="7 8" key="1">
    <citation type="journal article" date="2024" name="Science">
        <title>Giant polyketide synthase enzymes in the biosynthesis of giant marine polyether toxins.</title>
        <authorList>
            <person name="Fallon T.R."/>
            <person name="Shende V.V."/>
            <person name="Wierzbicki I.H."/>
            <person name="Pendleton A.L."/>
            <person name="Watervoot N.F."/>
            <person name="Auber R.P."/>
            <person name="Gonzalez D.J."/>
            <person name="Wisecaver J.H."/>
            <person name="Moore B.S."/>
        </authorList>
    </citation>
    <scope>NUCLEOTIDE SEQUENCE [LARGE SCALE GENOMIC DNA]</scope>
    <source>
        <strain evidence="7 8">12B1</strain>
    </source>
</reference>
<proteinExistence type="predicted"/>
<keyword evidence="2" id="KW-0677">Repeat</keyword>
<gene>
    <name evidence="7" type="ORF">AB1Y20_023120</name>
</gene>
<organism evidence="7 8">
    <name type="scientific">Prymnesium parvum</name>
    <name type="common">Toxic golden alga</name>
    <dbReference type="NCBI Taxonomy" id="97485"/>
    <lineage>
        <taxon>Eukaryota</taxon>
        <taxon>Haptista</taxon>
        <taxon>Haptophyta</taxon>
        <taxon>Prymnesiophyceae</taxon>
        <taxon>Prymnesiales</taxon>
        <taxon>Prymnesiaceae</taxon>
        <taxon>Prymnesium</taxon>
    </lineage>
</organism>
<dbReference type="InterPro" id="IPR000409">
    <property type="entry name" value="BEACH_dom"/>
</dbReference>
<dbReference type="PROSITE" id="PS50082">
    <property type="entry name" value="WD_REPEATS_2"/>
    <property type="match status" value="2"/>
</dbReference>
<dbReference type="Pfam" id="PF02138">
    <property type="entry name" value="Beach"/>
    <property type="match status" value="1"/>
</dbReference>
<feature type="repeat" description="WD" evidence="3">
    <location>
        <begin position="2257"/>
        <end position="2298"/>
    </location>
</feature>
<dbReference type="InterPro" id="IPR001680">
    <property type="entry name" value="WD40_rpt"/>
</dbReference>
<dbReference type="Pfam" id="PF14844">
    <property type="entry name" value="PH_BEACH"/>
    <property type="match status" value="1"/>
</dbReference>
<dbReference type="SUPFAM" id="SSF50729">
    <property type="entry name" value="PH domain-like"/>
    <property type="match status" value="1"/>
</dbReference>
<dbReference type="PROSITE" id="PS50294">
    <property type="entry name" value="WD_REPEATS_REGION"/>
    <property type="match status" value="1"/>
</dbReference>
<sequence>MACPHASTGTLSFDWVSSSYTLGAHDLMAPPTPREAAALLSQWTAPALIDHLLTDASGGSYRIRRSDAIHQLMNLLPQLHPADQECALRKLRELSSRAVFNLHVCTSQLHLVSTLLARLHPSAPALDAAVLKELLELLATLGSHRASSHELRTLFQLVRAGLYRRVESEHAAPHASPEALLQLLVRWCSLDAAEPLAGELAPRSYFDLDDLGGGILLPPALAQELMARPAFTLCCWLRLEPVATNRSELLYSLVDRREEAGLESGFEVFLQRSSQQLSITVFTPSKVKGGGLLGLRGSRPAPPSSSTSEKVCLSGVELKQGQWHQLLLCFRKGQGMSSLRSRHEAFAFLDGRKLQTMPCSFPALLMAEKASEKPAAPAAHQTSPPKPSIHFMVGCAEAREGVVGQLGTIAFLKGCPAEVEAAALFAAGPSCADIDGALAANASGGYLTGRSASAAVLAAFDASIVMAGRRGDQSSWCETICGALSCSATPLDGTRVIRPLDVRATLGGALALLPLVDETISFGAAEPPSGADESGAGYGGLVLSKVVHLLTALLQGPRIYVVEVARTGAIGMLGHLLAMCPPSFVTPELLAALCALEASLTPYAELSDQLLLHIFLPLSLWARAGPAMVHPLLRQLYRMASERPDQWARTEGACRVLDGMQDEYPCRDATLGAENVKAARSVSGDDSEMEVLWRLALQVVAAAAHTPYGLPAAQLRYVVHNILRSGSHRQVLTLVTYLLERTFDRDRRLMENLLDGEQQSLMYCLLGALQLKTDATSASQSTLQLEVRERVIKLLGRVLLLANEGEGSTQARLPAATKWAQMSSWTKCGWAWLTPILNSGPAAEGIMEALTQVLLGSITQGSAAGSARDRIADHIALQDESAHRFVNAPALIPLLSICSNSSVELQHSMLLAICLWLRRSENDNNHAMLARQSGWQLHVCNMLNGSGGPDRTSHALCLQLLSEYVVASLSSEDSMPEVVRTIAFLEMYTVEAVTMKRALFSSVLDLLRGTLMLPSVKDTQETRSMCSRLWSNVLQFCLIIEDSFVKVDEPAIAVQVAGRSRAASSRTRFLGRNSARSVASSTSSTKSVCNVQSPSGNRRRASQNPRISSIAISVEEGLSSPDTADNSPRAGSESSLPYVEDGFSLDPCSCDEEGQLADSPSDGEVGWMYRDANGEWIDFAVCVKVLKVLDPLIVRAMVEPHASLLLHAPASPTGLKDNDKLEKRGLFSSIFSGTDTSEHKDCIADLCVRLQLLLLNEGAASEEMQSTIGLDVPRQMHELLFCAAIWCQKATQSKEARQTDETARDDAPSRAVQLHHLAAIVARLMQTWPSAVPTSLSFSMPAVVIVAEQLQKLLRAGATQEELLALPSLQAETPVARFVDEWQSWRAVLMREPFLSALRSLEATESASRLASERREARQAALVAQQDRTQREQREQASRMQADLAAAMKSLATEVIPMAALARSMTSRNRSAIAKQWLTLRQRLLDGDAIWGTSAVSTALDIEGLALANAPRPTLTRGPLRLCDWVDVRGRRMLLVRDVVYSANPGELVESSEYQGAGTSRKMLDGGGRSATSTGEPASGAGAVEESNSNIEGRQTTTDRGQLPKAMESVARLTGGKMSQSNDDGADEDEDEEGDEDETDERTAAANEMTRAGVGFQTDCDVVRPHGVLSGKAYLSDSDFRFVATSGHSAAEVSSDLHGDWSAAIAKDLSISWPLASIKQMHRRRYLMRHTALELYSHKGDQLLLNFADKTQRSRVRRCLKKKCNLEYRDRDHGRMAFKTMLHDLQEEWHRRELTNFDYLMRLNELAGRTYNDLNQYPVFPWVLRDYTSETLDLSDPAVYRDLSLPMGAQEPEQRELVCRMYEEFTDDSIKKFHYGSHYSTMGFVLYYLMRVEPFSSYHKGLQSGRFDHADRLFHSIERTYYSCTHSTSDVKELLPEFFYLPDVLLNRNHLPLGTRQDGQSVGDVLLPPWASDATDFIAKHRAALESEYVSAHLHLWIDLIFGFRQRGKAAEEATNVFFYLTYEGNVDLSALKDPQEVARLKAQINNFGQMPQQLLLQPHPARRSAPPPISPTAMPGSTPCSPVSDLALDGVPLALLPLEEVLLVFDARRLISSHRMEIHRARSTTDGAPQRLTPIRAISATYAVLAGGEQQRVPAFSPELPLPRAICLISNDPRGRDALLVSGAHWDASVCISLAHGSGGTRQRLLCHSELVTSVAVSSCGRWLISGSMDATAMLWHTSSKVGGMQNVSKYPTHVLRGHSDAVLCVAISSVMRLAASGSRDGTVALHTLRDGLRVRVLKEPNGASVEQLLLADSGHVIFSGTAGSRLHVFSINGLHLWSWASADAGLSALGLTPCGAGLVCGFDDGQLTVWRLFDRAPIVAYEPAPSPVVCLAVTETHLLVGTSRAELLMYLPPPRCTEVASNGRISGRVRSPTAW</sequence>
<dbReference type="Pfam" id="PF15787">
    <property type="entry name" value="DUF4704"/>
    <property type="match status" value="1"/>
</dbReference>
<comment type="caution">
    <text evidence="7">The sequence shown here is derived from an EMBL/GenBank/DDBJ whole genome shotgun (WGS) entry which is preliminary data.</text>
</comment>
<evidence type="ECO:0000259" key="5">
    <source>
        <dbReference type="PROSITE" id="PS50197"/>
    </source>
</evidence>
<accession>A0AB34JFU0</accession>
<dbReference type="PROSITE" id="PS50197">
    <property type="entry name" value="BEACH"/>
    <property type="match status" value="1"/>
</dbReference>
<dbReference type="InterPro" id="IPR023362">
    <property type="entry name" value="PH-BEACH_dom"/>
</dbReference>
<evidence type="ECO:0000313" key="7">
    <source>
        <dbReference type="EMBL" id="KAL1519607.1"/>
    </source>
</evidence>
<evidence type="ECO:0000256" key="1">
    <source>
        <dbReference type="ARBA" id="ARBA00022574"/>
    </source>
</evidence>
<feature type="compositionally biased region" description="Polar residues" evidence="4">
    <location>
        <begin position="1089"/>
        <end position="1106"/>
    </location>
</feature>
<dbReference type="Gene3D" id="1.10.1540.10">
    <property type="entry name" value="BEACH domain"/>
    <property type="match status" value="1"/>
</dbReference>
<dbReference type="FunFam" id="1.10.1540.10:FF:000001">
    <property type="entry name" value="neurobeachin isoform X1"/>
    <property type="match status" value="1"/>
</dbReference>
<feature type="region of interest" description="Disordered" evidence="4">
    <location>
        <begin position="1118"/>
        <end position="1137"/>
    </location>
</feature>
<dbReference type="Gene3D" id="2.130.10.10">
    <property type="entry name" value="YVTN repeat-like/Quinoprotein amine dehydrogenase"/>
    <property type="match status" value="1"/>
</dbReference>
<dbReference type="InterPro" id="IPR046851">
    <property type="entry name" value="NBCH_WD40"/>
</dbReference>
<dbReference type="EMBL" id="JBGBPQ010000009">
    <property type="protein sequence ID" value="KAL1519607.1"/>
    <property type="molecule type" value="Genomic_DNA"/>
</dbReference>
<feature type="region of interest" description="Disordered" evidence="4">
    <location>
        <begin position="1074"/>
        <end position="1106"/>
    </location>
</feature>
<dbReference type="SMART" id="SM00320">
    <property type="entry name" value="WD40"/>
    <property type="match status" value="4"/>
</dbReference>